<dbReference type="InterPro" id="IPR001789">
    <property type="entry name" value="Sig_transdc_resp-reg_receiver"/>
</dbReference>
<dbReference type="GO" id="GO:0000160">
    <property type="term" value="P:phosphorelay signal transduction system"/>
    <property type="evidence" value="ECO:0007669"/>
    <property type="project" value="InterPro"/>
</dbReference>
<keyword evidence="1" id="KW-0547">Nucleotide-binding</keyword>
<dbReference type="InterPro" id="IPR058031">
    <property type="entry name" value="AAA_lid_NorR"/>
</dbReference>
<feature type="domain" description="Response regulatory" evidence="9">
    <location>
        <begin position="8"/>
        <end position="122"/>
    </location>
</feature>
<evidence type="ECO:0000256" key="3">
    <source>
        <dbReference type="ARBA" id="ARBA00023015"/>
    </source>
</evidence>
<dbReference type="InterPro" id="IPR002197">
    <property type="entry name" value="HTH_Fis"/>
</dbReference>
<dbReference type="EMBL" id="CP019343">
    <property type="protein sequence ID" value="ARN73516.1"/>
    <property type="molecule type" value="Genomic_DNA"/>
</dbReference>
<evidence type="ECO:0000259" key="8">
    <source>
        <dbReference type="PROSITE" id="PS50045"/>
    </source>
</evidence>
<accession>A0A1X9N736</accession>
<organism evidence="10 11">
    <name type="scientific">Oceanicoccus sagamiensis</name>
    <dbReference type="NCBI Taxonomy" id="716816"/>
    <lineage>
        <taxon>Bacteria</taxon>
        <taxon>Pseudomonadati</taxon>
        <taxon>Pseudomonadota</taxon>
        <taxon>Gammaproteobacteria</taxon>
        <taxon>Cellvibrionales</taxon>
        <taxon>Spongiibacteraceae</taxon>
        <taxon>Oceanicoccus</taxon>
    </lineage>
</organism>
<dbReference type="PANTHER" id="PTHR32071">
    <property type="entry name" value="TRANSCRIPTIONAL REGULATORY PROTEIN"/>
    <property type="match status" value="1"/>
</dbReference>
<dbReference type="KEGG" id="osg:BST96_04915"/>
<dbReference type="RefSeq" id="WP_085757627.1">
    <property type="nucleotide sequence ID" value="NZ_CP019343.1"/>
</dbReference>
<keyword evidence="5" id="KW-0804">Transcription</keyword>
<dbReference type="InterPro" id="IPR025944">
    <property type="entry name" value="Sigma_54_int_dom_CS"/>
</dbReference>
<dbReference type="PANTHER" id="PTHR32071:SF117">
    <property type="entry name" value="PTS-DEPENDENT DIHYDROXYACETONE KINASE OPERON REGULATORY PROTEIN-RELATED"/>
    <property type="match status" value="1"/>
</dbReference>
<protein>
    <recommendedName>
        <fullName evidence="12">Sigma-54-dependent Fis family transcriptional regulator</fullName>
    </recommendedName>
</protein>
<keyword evidence="4" id="KW-0238">DNA-binding</keyword>
<evidence type="ECO:0000256" key="6">
    <source>
        <dbReference type="PROSITE-ProRule" id="PRU00169"/>
    </source>
</evidence>
<evidence type="ECO:0000256" key="4">
    <source>
        <dbReference type="ARBA" id="ARBA00023125"/>
    </source>
</evidence>
<evidence type="ECO:0008006" key="12">
    <source>
        <dbReference type="Google" id="ProtNLM"/>
    </source>
</evidence>
<dbReference type="Pfam" id="PF02954">
    <property type="entry name" value="HTH_8"/>
    <property type="match status" value="1"/>
</dbReference>
<dbReference type="SUPFAM" id="SSF52540">
    <property type="entry name" value="P-loop containing nucleoside triphosphate hydrolases"/>
    <property type="match status" value="1"/>
</dbReference>
<gene>
    <name evidence="10" type="ORF">BST96_04915</name>
</gene>
<dbReference type="Gene3D" id="1.10.8.60">
    <property type="match status" value="1"/>
</dbReference>
<dbReference type="Gene3D" id="3.40.50.2300">
    <property type="match status" value="1"/>
</dbReference>
<dbReference type="SMART" id="SM00382">
    <property type="entry name" value="AAA"/>
    <property type="match status" value="1"/>
</dbReference>
<proteinExistence type="predicted"/>
<dbReference type="Gene3D" id="1.10.10.60">
    <property type="entry name" value="Homeodomain-like"/>
    <property type="match status" value="1"/>
</dbReference>
<dbReference type="InterPro" id="IPR025943">
    <property type="entry name" value="Sigma_54_int_dom_ATP-bd_2"/>
</dbReference>
<dbReference type="Pfam" id="PF00072">
    <property type="entry name" value="Response_reg"/>
    <property type="match status" value="1"/>
</dbReference>
<keyword evidence="2" id="KW-0067">ATP-binding</keyword>
<evidence type="ECO:0000313" key="10">
    <source>
        <dbReference type="EMBL" id="ARN73516.1"/>
    </source>
</evidence>
<feature type="domain" description="Sigma-54 factor interaction" evidence="8">
    <location>
        <begin position="146"/>
        <end position="375"/>
    </location>
</feature>
<dbReference type="GO" id="GO:0005524">
    <property type="term" value="F:ATP binding"/>
    <property type="evidence" value="ECO:0007669"/>
    <property type="project" value="UniProtKB-KW"/>
</dbReference>
<dbReference type="CDD" id="cd00009">
    <property type="entry name" value="AAA"/>
    <property type="match status" value="1"/>
</dbReference>
<keyword evidence="3" id="KW-0805">Transcription regulation</keyword>
<dbReference type="Gene3D" id="3.40.50.300">
    <property type="entry name" value="P-loop containing nucleotide triphosphate hydrolases"/>
    <property type="match status" value="1"/>
</dbReference>
<dbReference type="FunFam" id="3.40.50.300:FF:000006">
    <property type="entry name" value="DNA-binding transcriptional regulator NtrC"/>
    <property type="match status" value="1"/>
</dbReference>
<dbReference type="SUPFAM" id="SSF46689">
    <property type="entry name" value="Homeodomain-like"/>
    <property type="match status" value="1"/>
</dbReference>
<evidence type="ECO:0000313" key="11">
    <source>
        <dbReference type="Proteomes" id="UP000193450"/>
    </source>
</evidence>
<reference evidence="10 11" key="1">
    <citation type="submission" date="2016-11" db="EMBL/GenBank/DDBJ databases">
        <title>Trade-off between light-utilization and light-protection in marine flavobacteria.</title>
        <authorList>
            <person name="Kumagai Y."/>
        </authorList>
    </citation>
    <scope>NUCLEOTIDE SEQUENCE [LARGE SCALE GENOMIC DNA]</scope>
    <source>
        <strain evidence="10 11">NBRC 107125</strain>
    </source>
</reference>
<comment type="caution">
    <text evidence="6">Lacks conserved residue(s) required for the propagation of feature annotation.</text>
</comment>
<evidence type="ECO:0000259" key="9">
    <source>
        <dbReference type="PROSITE" id="PS50110"/>
    </source>
</evidence>
<dbReference type="PROSITE" id="PS50045">
    <property type="entry name" value="SIGMA54_INTERACT_4"/>
    <property type="match status" value="1"/>
</dbReference>
<dbReference type="PROSITE" id="PS00688">
    <property type="entry name" value="SIGMA54_INTERACT_3"/>
    <property type="match status" value="1"/>
</dbReference>
<name>A0A1X9N736_9GAMM</name>
<feature type="region of interest" description="Disordered" evidence="7">
    <location>
        <begin position="394"/>
        <end position="416"/>
    </location>
</feature>
<evidence type="ECO:0000256" key="1">
    <source>
        <dbReference type="ARBA" id="ARBA00022741"/>
    </source>
</evidence>
<sequence length="507" mass="55678">MTEKALTNILLIDDQYAVLSQLISLIDDDNYAIHSTANVDEGIAMLDRIKPQLLVAYVDAEHMHELAIINWIRKHQLPIAVIAVSNSPGPEVAASAVRAGATDFLKLPATPERIANSIAQCLRRADDETNSDTLDHPIFDESALGFIGAGKSMLEVSKLIISAAKSDASVFITGENGTGKEVCAQLIHELSQRNQHTIVPLNCAAIPKDLVESEVFGHVKGAFTGAHDDRVGAAGLADKGTMFLDEIGEMPLELQTKLLRFLQTGTFNRVGSGELQQVNARFICATNRDPAQQIKQGSFREDLFYRLNVIQIHLPPLRNRGDDILVFARNFLKQFAKEEGKDFEWISEETESLLLSYSWPGNVRELQNVMRSIVVLHDSDTVIPSMLPLSIIREKGGRRRRDDRETQQSTESELTAVTETASAAIGAIIKGEDPSRHIVPLDEVIARAIDTAISHCSGNVVEASYHLQVSASTLYRKLKNKSKAEKASAEQTPSLEVAMVNDPCLQS</sequence>
<dbReference type="Pfam" id="PF25601">
    <property type="entry name" value="AAA_lid_14"/>
    <property type="match status" value="1"/>
</dbReference>
<dbReference type="SUPFAM" id="SSF52172">
    <property type="entry name" value="CheY-like"/>
    <property type="match status" value="1"/>
</dbReference>
<feature type="compositionally biased region" description="Basic and acidic residues" evidence="7">
    <location>
        <begin position="394"/>
        <end position="406"/>
    </location>
</feature>
<dbReference type="AlphaFoldDB" id="A0A1X9N736"/>
<evidence type="ECO:0000256" key="7">
    <source>
        <dbReference type="SAM" id="MobiDB-lite"/>
    </source>
</evidence>
<dbReference type="GO" id="GO:0043565">
    <property type="term" value="F:sequence-specific DNA binding"/>
    <property type="evidence" value="ECO:0007669"/>
    <property type="project" value="InterPro"/>
</dbReference>
<dbReference type="PROSITE" id="PS00676">
    <property type="entry name" value="SIGMA54_INTERACT_2"/>
    <property type="match status" value="1"/>
</dbReference>
<dbReference type="InterPro" id="IPR003593">
    <property type="entry name" value="AAA+_ATPase"/>
</dbReference>
<dbReference type="GO" id="GO:0006355">
    <property type="term" value="P:regulation of DNA-templated transcription"/>
    <property type="evidence" value="ECO:0007669"/>
    <property type="project" value="InterPro"/>
</dbReference>
<dbReference type="CDD" id="cd00156">
    <property type="entry name" value="REC"/>
    <property type="match status" value="1"/>
</dbReference>
<dbReference type="InterPro" id="IPR027417">
    <property type="entry name" value="P-loop_NTPase"/>
</dbReference>
<dbReference type="Proteomes" id="UP000193450">
    <property type="component" value="Chromosome"/>
</dbReference>
<dbReference type="SMART" id="SM00448">
    <property type="entry name" value="REC"/>
    <property type="match status" value="1"/>
</dbReference>
<dbReference type="STRING" id="716816.BST96_04915"/>
<dbReference type="Pfam" id="PF00158">
    <property type="entry name" value="Sigma54_activat"/>
    <property type="match status" value="1"/>
</dbReference>
<dbReference type="PROSITE" id="PS50110">
    <property type="entry name" value="RESPONSE_REGULATORY"/>
    <property type="match status" value="1"/>
</dbReference>
<keyword evidence="11" id="KW-1185">Reference proteome</keyword>
<evidence type="ECO:0000256" key="5">
    <source>
        <dbReference type="ARBA" id="ARBA00023163"/>
    </source>
</evidence>
<dbReference type="InterPro" id="IPR002078">
    <property type="entry name" value="Sigma_54_int"/>
</dbReference>
<dbReference type="InterPro" id="IPR011006">
    <property type="entry name" value="CheY-like_superfamily"/>
</dbReference>
<dbReference type="InterPro" id="IPR009057">
    <property type="entry name" value="Homeodomain-like_sf"/>
</dbReference>
<evidence type="ECO:0000256" key="2">
    <source>
        <dbReference type="ARBA" id="ARBA00022840"/>
    </source>
</evidence>
<dbReference type="OrthoDB" id="9804019at2"/>